<dbReference type="GO" id="GO:0045820">
    <property type="term" value="P:negative regulation of glycolytic process"/>
    <property type="evidence" value="ECO:0007669"/>
    <property type="project" value="TreeGrafter"/>
</dbReference>
<evidence type="ECO:0000256" key="3">
    <source>
        <dbReference type="PIRSR" id="PIRSR613078-2"/>
    </source>
</evidence>
<dbReference type="InterPro" id="IPR051695">
    <property type="entry name" value="Phosphoglycerate_Mutase"/>
</dbReference>
<evidence type="ECO:0008006" key="7">
    <source>
        <dbReference type="Google" id="ProtNLM"/>
    </source>
</evidence>
<evidence type="ECO:0000313" key="5">
    <source>
        <dbReference type="EMBL" id="PSR25803.1"/>
    </source>
</evidence>
<proteinExistence type="predicted"/>
<feature type="binding site" evidence="3">
    <location>
        <position position="88"/>
    </location>
    <ligand>
        <name>substrate</name>
    </ligand>
</feature>
<protein>
    <recommendedName>
        <fullName evidence="7">Histidine phosphatase family protein</fullName>
    </recommendedName>
</protein>
<evidence type="ECO:0000313" key="6">
    <source>
        <dbReference type="Proteomes" id="UP000242705"/>
    </source>
</evidence>
<dbReference type="InterPro" id="IPR029033">
    <property type="entry name" value="His_PPase_superfam"/>
</dbReference>
<reference evidence="5 6" key="1">
    <citation type="journal article" date="2014" name="BMC Genomics">
        <title>Comparison of environmental and isolate Sulfobacillus genomes reveals diverse carbon, sulfur, nitrogen, and hydrogen metabolisms.</title>
        <authorList>
            <person name="Justice N.B."/>
            <person name="Norman A."/>
            <person name="Brown C.T."/>
            <person name="Singh A."/>
            <person name="Thomas B.C."/>
            <person name="Banfield J.F."/>
        </authorList>
    </citation>
    <scope>NUCLEOTIDE SEQUENCE [LARGE SCALE GENOMIC DNA]</scope>
    <source>
        <strain evidence="5">AMDSBA5</strain>
    </source>
</reference>
<keyword evidence="1" id="KW-0378">Hydrolase</keyword>
<feature type="binding site" evidence="3">
    <location>
        <begin position="7"/>
        <end position="14"/>
    </location>
    <ligand>
        <name>substrate</name>
    </ligand>
</feature>
<feature type="active site" description="Tele-phosphohistidine intermediate" evidence="2">
    <location>
        <position position="8"/>
    </location>
</feature>
<dbReference type="PANTHER" id="PTHR46517:SF1">
    <property type="entry name" value="FRUCTOSE-2,6-BISPHOSPHATASE TIGAR"/>
    <property type="match status" value="1"/>
</dbReference>
<dbReference type="Pfam" id="PF00300">
    <property type="entry name" value="His_Phos_1"/>
    <property type="match status" value="1"/>
</dbReference>
<evidence type="ECO:0000256" key="1">
    <source>
        <dbReference type="ARBA" id="ARBA00022801"/>
    </source>
</evidence>
<dbReference type="PIRSF" id="PIRSF000709">
    <property type="entry name" value="6PFK_2-Ptase"/>
    <property type="match status" value="1"/>
</dbReference>
<dbReference type="Gene3D" id="3.40.50.1240">
    <property type="entry name" value="Phosphoglycerate mutase-like"/>
    <property type="match status" value="1"/>
</dbReference>
<dbReference type="CDD" id="cd07067">
    <property type="entry name" value="HP_PGM_like"/>
    <property type="match status" value="1"/>
</dbReference>
<sequence>MECYLIRHAETVLNRKKVLQGWADAPLSDNGIIQAMKLSGVLPPWPIFSSDLKRALHTAELFAAPGQRIQPDARLREIHVGVWQGLSKDRLGQTSLWQQYQRSPSTFRFPAGESLKDLQNRIVGAFYEYQERLDRFIIVSHRLAIKSLLCHLQGWSLDQIHSIDLPNAAVLHIYHEQDNHQLAIEPVFLHD</sequence>
<dbReference type="GO" id="GO:0043456">
    <property type="term" value="P:regulation of pentose-phosphate shunt"/>
    <property type="evidence" value="ECO:0007669"/>
    <property type="project" value="TreeGrafter"/>
</dbReference>
<dbReference type="PANTHER" id="PTHR46517">
    <property type="entry name" value="FRUCTOSE-2,6-BISPHOSPHATASE TIGAR"/>
    <property type="match status" value="1"/>
</dbReference>
<dbReference type="InterPro" id="IPR013078">
    <property type="entry name" value="His_Pase_superF_clade-1"/>
</dbReference>
<dbReference type="EMBL" id="PXYX01000025">
    <property type="protein sequence ID" value="PSR25803.1"/>
    <property type="molecule type" value="Genomic_DNA"/>
</dbReference>
<organism evidence="5 6">
    <name type="scientific">Sulfobacillus thermosulfidooxidans</name>
    <dbReference type="NCBI Taxonomy" id="28034"/>
    <lineage>
        <taxon>Bacteria</taxon>
        <taxon>Bacillati</taxon>
        <taxon>Bacillota</taxon>
        <taxon>Clostridia</taxon>
        <taxon>Eubacteriales</taxon>
        <taxon>Clostridiales Family XVII. Incertae Sedis</taxon>
        <taxon>Sulfobacillus</taxon>
    </lineage>
</organism>
<feature type="binding site" evidence="3">
    <location>
        <position position="54"/>
    </location>
    <ligand>
        <name>substrate</name>
    </ligand>
</feature>
<dbReference type="Proteomes" id="UP000242705">
    <property type="component" value="Unassembled WGS sequence"/>
</dbReference>
<gene>
    <name evidence="5" type="ORF">C7B47_11350</name>
</gene>
<accession>A0A2T2WUA9</accession>
<dbReference type="AlphaFoldDB" id="A0A2T2WUA9"/>
<evidence type="ECO:0000256" key="2">
    <source>
        <dbReference type="PIRSR" id="PIRSR613078-1"/>
    </source>
</evidence>
<dbReference type="SUPFAM" id="SSF53254">
    <property type="entry name" value="Phosphoglycerate mutase-like"/>
    <property type="match status" value="1"/>
</dbReference>
<feature type="site" description="Transition state stabilizer" evidence="4">
    <location>
        <position position="141"/>
    </location>
</feature>
<evidence type="ECO:0000256" key="4">
    <source>
        <dbReference type="PIRSR" id="PIRSR613078-3"/>
    </source>
</evidence>
<comment type="caution">
    <text evidence="5">The sequence shown here is derived from an EMBL/GenBank/DDBJ whole genome shotgun (WGS) entry which is preliminary data.</text>
</comment>
<dbReference type="GO" id="GO:0005829">
    <property type="term" value="C:cytosol"/>
    <property type="evidence" value="ECO:0007669"/>
    <property type="project" value="TreeGrafter"/>
</dbReference>
<dbReference type="SMART" id="SM00855">
    <property type="entry name" value="PGAM"/>
    <property type="match status" value="1"/>
</dbReference>
<dbReference type="GO" id="GO:0004331">
    <property type="term" value="F:fructose-2,6-bisphosphate 2-phosphatase activity"/>
    <property type="evidence" value="ECO:0007669"/>
    <property type="project" value="TreeGrafter"/>
</dbReference>
<feature type="active site" description="Proton donor/acceptor" evidence="2">
    <location>
        <position position="77"/>
    </location>
</feature>
<name>A0A2T2WUA9_SULTH</name>